<reference evidence="8 9" key="2">
    <citation type="journal article" date="2017" name="Nat. Microbiol.">
        <title>Natural product diversity associated with the nematode symbionts Photorhabdus and Xenorhabdus.</title>
        <authorList>
            <person name="Tobias N.J."/>
            <person name="Wolff H."/>
            <person name="Djahanschiri B."/>
            <person name="Grundmann F."/>
            <person name="Kronenwerth M."/>
            <person name="Shi Y.M."/>
            <person name="Simonyi S."/>
            <person name="Grun P."/>
            <person name="Shapiro-Ilan D."/>
            <person name="Pidot S.J."/>
            <person name="Stinear T.P."/>
            <person name="Ebersberger I."/>
            <person name="Bode H.B."/>
        </authorList>
    </citation>
    <scope>NUCLEOTIDE SEQUENCE [LARGE SCALE GENOMIC DNA]</scope>
    <source>
        <strain evidence="8 9">DSM 17903</strain>
    </source>
</reference>
<sequence length="95" mass="10611">MNMTEIQTSNRKAKNLNLRINESDRELISKAAEAKGKTLSEYVLDTMRSDAQNTLLEQSFLVVSPDAYDLFMKALDAPAAVNTNLAKTTNMLKPF</sequence>
<protein>
    <submittedName>
        <fullName evidence="8">CopG family transcriptional regulator</fullName>
    </submittedName>
</protein>
<keyword evidence="5" id="KW-0804">Transcription</keyword>
<comment type="similarity">
    <text evidence="6">Belongs to the TacA antitoxin family.</text>
</comment>
<dbReference type="Proteomes" id="UP000225433">
    <property type="component" value="Unassembled WGS sequence"/>
</dbReference>
<proteinExistence type="inferred from homology"/>
<dbReference type="Pfam" id="PF08681">
    <property type="entry name" value="TacA1"/>
    <property type="match status" value="1"/>
</dbReference>
<reference evidence="7" key="1">
    <citation type="journal article" date="2017" name="J. Invertebr. Pathol.">
        <title>Identification and bacterial characteristics of Xenorhabdus hominickii ANU101 from an entomopathogenic nematode, Steinernema monticolum.</title>
        <authorList>
            <person name="Park Y."/>
            <person name="Kang S."/>
            <person name="Sadekuzzaman M."/>
            <person name="Kim H."/>
            <person name="Jung J.K."/>
            <person name="Kim Y."/>
        </authorList>
    </citation>
    <scope>NUCLEOTIDE SEQUENCE</scope>
    <source>
        <strain evidence="7">ANU101</strain>
        <plasmid evidence="7">unnamed1</plasmid>
    </source>
</reference>
<evidence type="ECO:0000256" key="1">
    <source>
        <dbReference type="ARBA" id="ARBA00022491"/>
    </source>
</evidence>
<organism evidence="7">
    <name type="scientific">Xenorhabdus hominickii</name>
    <dbReference type="NCBI Taxonomy" id="351679"/>
    <lineage>
        <taxon>Bacteria</taxon>
        <taxon>Pseudomonadati</taxon>
        <taxon>Pseudomonadota</taxon>
        <taxon>Gammaproteobacteria</taxon>
        <taxon>Enterobacterales</taxon>
        <taxon>Morganellaceae</taxon>
        <taxon>Xenorhabdus</taxon>
    </lineage>
</organism>
<keyword evidence="4" id="KW-0238">DNA-binding</keyword>
<keyword evidence="2" id="KW-1277">Toxin-antitoxin system</keyword>
<dbReference type="EMBL" id="NJAI01000009">
    <property type="protein sequence ID" value="PHM52383.1"/>
    <property type="molecule type" value="Genomic_DNA"/>
</dbReference>
<dbReference type="AlphaFoldDB" id="A0A1V0M479"/>
<dbReference type="GO" id="GO:0003677">
    <property type="term" value="F:DNA binding"/>
    <property type="evidence" value="ECO:0007669"/>
    <property type="project" value="UniProtKB-KW"/>
</dbReference>
<dbReference type="GO" id="GO:0006355">
    <property type="term" value="P:regulation of DNA-templated transcription"/>
    <property type="evidence" value="ECO:0007669"/>
    <property type="project" value="InterPro"/>
</dbReference>
<keyword evidence="1" id="KW-0678">Repressor</keyword>
<evidence type="ECO:0000313" key="9">
    <source>
        <dbReference type="Proteomes" id="UP000225433"/>
    </source>
</evidence>
<gene>
    <name evidence="8" type="ORF">Xhom_04461</name>
</gene>
<dbReference type="InterPro" id="IPR014795">
    <property type="entry name" value="TacA_1-like"/>
</dbReference>
<evidence type="ECO:0000256" key="6">
    <source>
        <dbReference type="ARBA" id="ARBA00049988"/>
    </source>
</evidence>
<dbReference type="EMBL" id="KX517798">
    <property type="protein sequence ID" value="ARD69669.1"/>
    <property type="molecule type" value="Genomic_DNA"/>
</dbReference>
<dbReference type="SUPFAM" id="SSF47598">
    <property type="entry name" value="Ribbon-helix-helix"/>
    <property type="match status" value="1"/>
</dbReference>
<accession>A0A1V0M479</accession>
<evidence type="ECO:0000256" key="2">
    <source>
        <dbReference type="ARBA" id="ARBA00022649"/>
    </source>
</evidence>
<evidence type="ECO:0000313" key="8">
    <source>
        <dbReference type="EMBL" id="PHM52383.1"/>
    </source>
</evidence>
<dbReference type="PANTHER" id="PTHR35401">
    <property type="entry name" value="COPG FAMILY HELIX-TURN-HELIX PROTEIN-RELATED-RELATED"/>
    <property type="match status" value="1"/>
</dbReference>
<evidence type="ECO:0000256" key="5">
    <source>
        <dbReference type="ARBA" id="ARBA00023163"/>
    </source>
</evidence>
<dbReference type="InterPro" id="IPR010985">
    <property type="entry name" value="Ribbon_hlx_hlx"/>
</dbReference>
<evidence type="ECO:0000313" key="7">
    <source>
        <dbReference type="EMBL" id="ARD69669.1"/>
    </source>
</evidence>
<dbReference type="Gene3D" id="1.20.5.780">
    <property type="entry name" value="Single helix bin"/>
    <property type="match status" value="1"/>
</dbReference>
<dbReference type="RefSeq" id="WP_099139895.1">
    <property type="nucleotide sequence ID" value="NZ_CAWNQJ010000123.1"/>
</dbReference>
<evidence type="ECO:0000256" key="4">
    <source>
        <dbReference type="ARBA" id="ARBA00023125"/>
    </source>
</evidence>
<evidence type="ECO:0000256" key="3">
    <source>
        <dbReference type="ARBA" id="ARBA00023015"/>
    </source>
</evidence>
<geneLocation type="plasmid" evidence="7">
    <name>unnamed1</name>
</geneLocation>
<keyword evidence="3" id="KW-0805">Transcription regulation</keyword>
<name>A0A1V0M479_XENHO</name>
<keyword evidence="7" id="KW-0614">Plasmid</keyword>
<dbReference type="PANTHER" id="PTHR35401:SF1">
    <property type="entry name" value="CYTOPLASMIC PROTEIN"/>
    <property type="match status" value="1"/>
</dbReference>